<dbReference type="Proteomes" id="UP000799324">
    <property type="component" value="Unassembled WGS sequence"/>
</dbReference>
<dbReference type="CDD" id="cd02440">
    <property type="entry name" value="AdoMet_MTases"/>
    <property type="match status" value="1"/>
</dbReference>
<dbReference type="GO" id="GO:0008168">
    <property type="term" value="F:methyltransferase activity"/>
    <property type="evidence" value="ECO:0007669"/>
    <property type="project" value="UniProtKB-KW"/>
</dbReference>
<keyword evidence="2" id="KW-0808">Transferase</keyword>
<evidence type="ECO:0000313" key="2">
    <source>
        <dbReference type="EMBL" id="KAF2648304.1"/>
    </source>
</evidence>
<name>A0A6A6SQ65_9PLEO</name>
<dbReference type="Pfam" id="PF13847">
    <property type="entry name" value="Methyltransf_31"/>
    <property type="match status" value="1"/>
</dbReference>
<gene>
    <name evidence="2" type="ORF">K491DRAFT_613055</name>
</gene>
<dbReference type="InterPro" id="IPR025714">
    <property type="entry name" value="Methyltranfer_dom"/>
</dbReference>
<organism evidence="2 3">
    <name type="scientific">Lophiostoma macrostomum CBS 122681</name>
    <dbReference type="NCBI Taxonomy" id="1314788"/>
    <lineage>
        <taxon>Eukaryota</taxon>
        <taxon>Fungi</taxon>
        <taxon>Dikarya</taxon>
        <taxon>Ascomycota</taxon>
        <taxon>Pezizomycotina</taxon>
        <taxon>Dothideomycetes</taxon>
        <taxon>Pleosporomycetidae</taxon>
        <taxon>Pleosporales</taxon>
        <taxon>Lophiostomataceae</taxon>
        <taxon>Lophiostoma</taxon>
    </lineage>
</organism>
<dbReference type="SUPFAM" id="SSF53335">
    <property type="entry name" value="S-adenosyl-L-methionine-dependent methyltransferases"/>
    <property type="match status" value="1"/>
</dbReference>
<dbReference type="EMBL" id="MU004546">
    <property type="protein sequence ID" value="KAF2648304.1"/>
    <property type="molecule type" value="Genomic_DNA"/>
</dbReference>
<accession>A0A6A6SQ65</accession>
<dbReference type="OrthoDB" id="10017101at2759"/>
<feature type="domain" description="Methyltransferase" evidence="1">
    <location>
        <begin position="35"/>
        <end position="165"/>
    </location>
</feature>
<protein>
    <submittedName>
        <fullName evidence="2">Methyltransferase UbiE</fullName>
    </submittedName>
</protein>
<dbReference type="PANTHER" id="PTHR43861">
    <property type="entry name" value="TRANS-ACONITATE 2-METHYLTRANSFERASE-RELATED"/>
    <property type="match status" value="1"/>
</dbReference>
<sequence length="277" mass="31056">MAKPYLHGHHASVLRSHAWRTVENSCPYLIPYLDNPKLKILDVGCGPGTISVDFAARVPEGFVLGIDPSADVIEKARKHAEEKGITNVQFEIGDIFNWKNIAGVEEGGFDIVHAHQVLQHLQDPLGALNEMKRLTKPGGIIAIRDVDYSAMTWYPEVPGLREWLNLYIAVAKGLNCDPNIGKRLHAVAMKAGFDRTEIETSGAVWVFSTPEERAWWCGLWADRTLHSNFKNSCIDNGFATEDDLAKIADTWRELEKREDGWFSVMNGQVVCHVRLQP</sequence>
<keyword evidence="2" id="KW-0489">Methyltransferase</keyword>
<reference evidence="2" key="1">
    <citation type="journal article" date="2020" name="Stud. Mycol.">
        <title>101 Dothideomycetes genomes: a test case for predicting lifestyles and emergence of pathogens.</title>
        <authorList>
            <person name="Haridas S."/>
            <person name="Albert R."/>
            <person name="Binder M."/>
            <person name="Bloem J."/>
            <person name="Labutti K."/>
            <person name="Salamov A."/>
            <person name="Andreopoulos B."/>
            <person name="Baker S."/>
            <person name="Barry K."/>
            <person name="Bills G."/>
            <person name="Bluhm B."/>
            <person name="Cannon C."/>
            <person name="Castanera R."/>
            <person name="Culley D."/>
            <person name="Daum C."/>
            <person name="Ezra D."/>
            <person name="Gonzalez J."/>
            <person name="Henrissat B."/>
            <person name="Kuo A."/>
            <person name="Liang C."/>
            <person name="Lipzen A."/>
            <person name="Lutzoni F."/>
            <person name="Magnuson J."/>
            <person name="Mondo S."/>
            <person name="Nolan M."/>
            <person name="Ohm R."/>
            <person name="Pangilinan J."/>
            <person name="Park H.-J."/>
            <person name="Ramirez L."/>
            <person name="Alfaro M."/>
            <person name="Sun H."/>
            <person name="Tritt A."/>
            <person name="Yoshinaga Y."/>
            <person name="Zwiers L.-H."/>
            <person name="Turgeon B."/>
            <person name="Goodwin S."/>
            <person name="Spatafora J."/>
            <person name="Crous P."/>
            <person name="Grigoriev I."/>
        </authorList>
    </citation>
    <scope>NUCLEOTIDE SEQUENCE</scope>
    <source>
        <strain evidence="2">CBS 122681</strain>
    </source>
</reference>
<evidence type="ECO:0000259" key="1">
    <source>
        <dbReference type="Pfam" id="PF13847"/>
    </source>
</evidence>
<keyword evidence="3" id="KW-1185">Reference proteome</keyword>
<evidence type="ECO:0000313" key="3">
    <source>
        <dbReference type="Proteomes" id="UP000799324"/>
    </source>
</evidence>
<dbReference type="GO" id="GO:0032259">
    <property type="term" value="P:methylation"/>
    <property type="evidence" value="ECO:0007669"/>
    <property type="project" value="UniProtKB-KW"/>
</dbReference>
<dbReference type="Gene3D" id="3.40.50.150">
    <property type="entry name" value="Vaccinia Virus protein VP39"/>
    <property type="match status" value="1"/>
</dbReference>
<proteinExistence type="predicted"/>
<dbReference type="InterPro" id="IPR029063">
    <property type="entry name" value="SAM-dependent_MTases_sf"/>
</dbReference>
<dbReference type="AlphaFoldDB" id="A0A6A6SQ65"/>